<accession>A0ABU4Q3H5</accession>
<protein>
    <submittedName>
        <fullName evidence="1">Uncharacterized protein</fullName>
    </submittedName>
</protein>
<keyword evidence="2" id="KW-1185">Reference proteome</keyword>
<organism evidence="1 2">
    <name type="scientific">Ectopseudomonas alcaliphila</name>
    <dbReference type="NCBI Taxonomy" id="101564"/>
    <lineage>
        <taxon>Bacteria</taxon>
        <taxon>Pseudomonadati</taxon>
        <taxon>Pseudomonadota</taxon>
        <taxon>Gammaproteobacteria</taxon>
        <taxon>Pseudomonadales</taxon>
        <taxon>Pseudomonadaceae</taxon>
        <taxon>Ectopseudomonas</taxon>
    </lineage>
</organism>
<evidence type="ECO:0000313" key="1">
    <source>
        <dbReference type="EMBL" id="MDX5994398.1"/>
    </source>
</evidence>
<gene>
    <name evidence="1" type="ORF">SIM71_20250</name>
</gene>
<dbReference type="Proteomes" id="UP001278050">
    <property type="component" value="Unassembled WGS sequence"/>
</dbReference>
<reference evidence="1 2" key="1">
    <citation type="submission" date="2023-11" db="EMBL/GenBank/DDBJ databases">
        <title>MicrobeMod: A computational toolkit for identifying prokaryotic methylation and restriction-modification with nanopore sequencing.</title>
        <authorList>
            <person name="Crits-Christoph A."/>
            <person name="Kang S.C."/>
            <person name="Lee H."/>
            <person name="Ostrov N."/>
        </authorList>
    </citation>
    <scope>NUCLEOTIDE SEQUENCE [LARGE SCALE GENOMIC DNA]</scope>
    <source>
        <strain evidence="1 2">ATCC BAA-571</strain>
    </source>
</reference>
<dbReference type="RefSeq" id="WP_084331674.1">
    <property type="nucleotide sequence ID" value="NZ_CBCSET010000002.1"/>
</dbReference>
<comment type="caution">
    <text evidence="1">The sequence shown here is derived from an EMBL/GenBank/DDBJ whole genome shotgun (WGS) entry which is preliminary data.</text>
</comment>
<evidence type="ECO:0000313" key="2">
    <source>
        <dbReference type="Proteomes" id="UP001278050"/>
    </source>
</evidence>
<name>A0ABU4Q3H5_9GAMM</name>
<proteinExistence type="predicted"/>
<dbReference type="EMBL" id="JAWXXP010000001">
    <property type="protein sequence ID" value="MDX5994398.1"/>
    <property type="molecule type" value="Genomic_DNA"/>
</dbReference>
<sequence length="199" mass="21883">MNFTLPEEGLQRLTAQLNLTGTFTHTLRSAYGGHQLMARVRIERGQPNTAVRIEMGDQVHTLDVQTAHPEKHLQVADFIDAIANGRVDGGELAQPRVTRQPLLPEPAALLSETQLGRLKHMVRHGGFASLETGHEHPIHVAVHRTRPAEGVTVIASIGAARPRTKCFTVRGDQRECLKRLIISIEHLHIIATPQRAAAA</sequence>